<proteinExistence type="predicted"/>
<dbReference type="GO" id="GO:0005185">
    <property type="term" value="F:neurohypophyseal hormone activity"/>
    <property type="evidence" value="ECO:0007669"/>
    <property type="project" value="InterPro"/>
</dbReference>
<reference evidence="3" key="1">
    <citation type="submission" date="2019-03" db="EMBL/GenBank/DDBJ databases">
        <title>Weissella sp. 26KH-42 Genome sequencing.</title>
        <authorList>
            <person name="Heo J."/>
            <person name="Kim S.-J."/>
            <person name="Kim J.-S."/>
            <person name="Hong S.-B."/>
            <person name="Kwon S.-W."/>
        </authorList>
    </citation>
    <scope>NUCLEOTIDE SEQUENCE [LARGE SCALE GENOMIC DNA]</scope>
    <source>
        <strain evidence="3">26KH-42</strain>
    </source>
</reference>
<accession>A0A4P6YWI3</accession>
<organism evidence="2 3">
    <name type="scientific">Periweissella cryptocerci</name>
    <dbReference type="NCBI Taxonomy" id="2506420"/>
    <lineage>
        <taxon>Bacteria</taxon>
        <taxon>Bacillati</taxon>
        <taxon>Bacillota</taxon>
        <taxon>Bacilli</taxon>
        <taxon>Lactobacillales</taxon>
        <taxon>Lactobacillaceae</taxon>
        <taxon>Periweissella</taxon>
    </lineage>
</organism>
<evidence type="ECO:0000256" key="1">
    <source>
        <dbReference type="ARBA" id="ARBA00023157"/>
    </source>
</evidence>
<dbReference type="EMBL" id="CP037940">
    <property type="protein sequence ID" value="QBO37222.1"/>
    <property type="molecule type" value="Genomic_DNA"/>
</dbReference>
<gene>
    <name evidence="2" type="ORF">EQG49_12525</name>
</gene>
<evidence type="ECO:0000313" key="2">
    <source>
        <dbReference type="EMBL" id="QBO37222.1"/>
    </source>
</evidence>
<name>A0A4P6YWI3_9LACO</name>
<evidence type="ECO:0000313" key="3">
    <source>
        <dbReference type="Proteomes" id="UP000292886"/>
    </source>
</evidence>
<sequence>MKYRTHLQKICRRLYNEEDCSFCCYFSNCPRLGCLWFKQLKQKRFIIKTS</sequence>
<dbReference type="InterPro" id="IPR022423">
    <property type="entry name" value="Neurohypophysial_hormone_CS"/>
</dbReference>
<dbReference type="Pfam" id="PF00220">
    <property type="entry name" value="Hormone_4"/>
    <property type="match status" value="1"/>
</dbReference>
<protein>
    <submittedName>
        <fullName evidence="2">Uncharacterized protein</fullName>
    </submittedName>
</protein>
<dbReference type="GO" id="GO:0005576">
    <property type="term" value="C:extracellular region"/>
    <property type="evidence" value="ECO:0007669"/>
    <property type="project" value="InterPro"/>
</dbReference>
<dbReference type="KEGG" id="wei:EQG49_12525"/>
<keyword evidence="1" id="KW-1015">Disulfide bond</keyword>
<dbReference type="Proteomes" id="UP000292886">
    <property type="component" value="Chromosome"/>
</dbReference>
<dbReference type="AlphaFoldDB" id="A0A4P6YWI3"/>
<keyword evidence="3" id="KW-1185">Reference proteome</keyword>